<name>A0A177NA97_9GAMM</name>
<dbReference type="AlphaFoldDB" id="A0A177NA97"/>
<dbReference type="STRING" id="980561.A1359_00920"/>
<gene>
    <name evidence="2" type="ORF">A1359_00920</name>
</gene>
<organism evidence="2 3">
    <name type="scientific">Methylomonas lenta</name>
    <dbReference type="NCBI Taxonomy" id="980561"/>
    <lineage>
        <taxon>Bacteria</taxon>
        <taxon>Pseudomonadati</taxon>
        <taxon>Pseudomonadota</taxon>
        <taxon>Gammaproteobacteria</taxon>
        <taxon>Methylococcales</taxon>
        <taxon>Methylococcaceae</taxon>
        <taxon>Methylomonas</taxon>
    </lineage>
</organism>
<dbReference type="Proteomes" id="UP000078476">
    <property type="component" value="Unassembled WGS sequence"/>
</dbReference>
<protein>
    <recommendedName>
        <fullName evidence="4">DUF1579 domain-containing protein</fullName>
    </recommendedName>
</protein>
<comment type="caution">
    <text evidence="2">The sequence shown here is derived from an EMBL/GenBank/DDBJ whole genome shotgun (WGS) entry which is preliminary data.</text>
</comment>
<keyword evidence="3" id="KW-1185">Reference proteome</keyword>
<evidence type="ECO:0000256" key="1">
    <source>
        <dbReference type="SAM" id="SignalP"/>
    </source>
</evidence>
<evidence type="ECO:0000313" key="2">
    <source>
        <dbReference type="EMBL" id="OAI14000.1"/>
    </source>
</evidence>
<dbReference type="InterPro" id="IPR011473">
    <property type="entry name" value="DUF1579"/>
</dbReference>
<proteinExistence type="predicted"/>
<feature type="chain" id="PRO_5008068929" description="DUF1579 domain-containing protein" evidence="1">
    <location>
        <begin position="27"/>
        <end position="211"/>
    </location>
</feature>
<dbReference type="EMBL" id="LUUI01000114">
    <property type="protein sequence ID" value="OAI14000.1"/>
    <property type="molecule type" value="Genomic_DNA"/>
</dbReference>
<dbReference type="Pfam" id="PF07617">
    <property type="entry name" value="DUF1579"/>
    <property type="match status" value="1"/>
</dbReference>
<accession>A0A177NA97</accession>
<dbReference type="OrthoDB" id="4210699at2"/>
<keyword evidence="1" id="KW-0732">Signal</keyword>
<reference evidence="2 3" key="1">
    <citation type="submission" date="2016-03" db="EMBL/GenBank/DDBJ databases">
        <authorList>
            <person name="Ploux O."/>
        </authorList>
    </citation>
    <scope>NUCLEOTIDE SEQUENCE [LARGE SCALE GENOMIC DNA]</scope>
    <source>
        <strain evidence="2 3">R-45370</strain>
    </source>
</reference>
<sequence>MKYVSNITSICLFYLLLFVSITQSQADQIQDTALSTPPPNHRILDKWRGTWKVTAIYHPPAPKTLTYVDTFKWVLNGRFLQGESSEKSDGTKAMSMIWFDLFTQSYRFVIYDSSEPKPAEKAGEVPLPWGGIAVELPPPTWHEDTQTMEWDSGFFGPVKYTGRSRFVNDDMIISSGLLKDWKGTVIVDVETTSIRQHNAPNENACRCPQPQ</sequence>
<dbReference type="RefSeq" id="WP_066983624.1">
    <property type="nucleotide sequence ID" value="NZ_LUUI01000114.1"/>
</dbReference>
<evidence type="ECO:0008006" key="4">
    <source>
        <dbReference type="Google" id="ProtNLM"/>
    </source>
</evidence>
<evidence type="ECO:0000313" key="3">
    <source>
        <dbReference type="Proteomes" id="UP000078476"/>
    </source>
</evidence>
<feature type="signal peptide" evidence="1">
    <location>
        <begin position="1"/>
        <end position="26"/>
    </location>
</feature>